<dbReference type="GO" id="GO:0010468">
    <property type="term" value="P:regulation of gene expression"/>
    <property type="evidence" value="ECO:0007669"/>
    <property type="project" value="InterPro"/>
</dbReference>
<feature type="transmembrane region" description="Helical" evidence="1">
    <location>
        <begin position="151"/>
        <end position="170"/>
    </location>
</feature>
<keyword evidence="1" id="KW-0812">Transmembrane</keyword>
<evidence type="ECO:0000256" key="1">
    <source>
        <dbReference type="SAM" id="Phobius"/>
    </source>
</evidence>
<proteinExistence type="predicted"/>
<feature type="transmembrane region" description="Helical" evidence="1">
    <location>
        <begin position="12"/>
        <end position="32"/>
    </location>
</feature>
<feature type="transmembrane region" description="Helical" evidence="1">
    <location>
        <begin position="303"/>
        <end position="325"/>
    </location>
</feature>
<dbReference type="EMBL" id="LVHF01000033">
    <property type="protein sequence ID" value="OAN11351.1"/>
    <property type="molecule type" value="Genomic_DNA"/>
</dbReference>
<comment type="caution">
    <text evidence="2">The sequence shown here is derived from an EMBL/GenBank/DDBJ whole genome shotgun (WGS) entry which is preliminary data.</text>
</comment>
<sequence length="355" mass="38281">MESKQSANFSTKSGAIITIVKTCALTIVGALLGRLLPIPMGEMFGALTVVFIASKLGHRMQLPPHNLTFIQIILGISVGNLVDGAQWQNGFSIGIVFGLFVCMAIQTAVGYFWLRRREGWSRDESLLGAVPGAMAAVIVMTDSQQMPAKKVIFTHTVRLVSLMILAAALASFGETSPAAVDAYEPNSAPMVISVLGIGLVVVVSLLLGRLLEQFNVPAPYMLTGMLISAVTALNFPEYSFALPDMCLMLAMALLGALVAVRVQFVTLAETCSYLRAGMIILALGLGVTFVVTGLFSWWLEIEWLVLIMAWVPGSIEAMTVTALLLGLEPTFVMLNHIIRLTILHALPALILYRSR</sequence>
<gene>
    <name evidence="2" type="ORF">A3K86_20595</name>
</gene>
<feature type="transmembrane region" description="Helical" evidence="1">
    <location>
        <begin position="272"/>
        <end position="297"/>
    </location>
</feature>
<feature type="transmembrane region" description="Helical" evidence="1">
    <location>
        <begin position="218"/>
        <end position="235"/>
    </location>
</feature>
<feature type="transmembrane region" description="Helical" evidence="1">
    <location>
        <begin position="241"/>
        <end position="260"/>
    </location>
</feature>
<dbReference type="Pfam" id="PF05145">
    <property type="entry name" value="AbrB"/>
    <property type="match status" value="1"/>
</dbReference>
<organism evidence="2 3">
    <name type="scientific">Photobacterium jeanii</name>
    <dbReference type="NCBI Taxonomy" id="858640"/>
    <lineage>
        <taxon>Bacteria</taxon>
        <taxon>Pseudomonadati</taxon>
        <taxon>Pseudomonadota</taxon>
        <taxon>Gammaproteobacteria</taxon>
        <taxon>Vibrionales</taxon>
        <taxon>Vibrionaceae</taxon>
        <taxon>Photobacterium</taxon>
    </lineage>
</organism>
<dbReference type="PANTHER" id="PTHR38457:SF1">
    <property type="entry name" value="REGULATOR ABRB-RELATED"/>
    <property type="match status" value="1"/>
</dbReference>
<dbReference type="OrthoDB" id="7021408at2"/>
<feature type="transmembrane region" description="Helical" evidence="1">
    <location>
        <begin position="190"/>
        <end position="211"/>
    </location>
</feature>
<dbReference type="PANTHER" id="PTHR38457">
    <property type="entry name" value="REGULATOR ABRB-RELATED"/>
    <property type="match status" value="1"/>
</dbReference>
<dbReference type="AlphaFoldDB" id="A0A178K242"/>
<evidence type="ECO:0000313" key="2">
    <source>
        <dbReference type="EMBL" id="OAN11351.1"/>
    </source>
</evidence>
<keyword evidence="1" id="KW-1133">Transmembrane helix</keyword>
<name>A0A178K242_9GAMM</name>
<evidence type="ECO:0000313" key="3">
    <source>
        <dbReference type="Proteomes" id="UP000078503"/>
    </source>
</evidence>
<dbReference type="InterPro" id="IPR007820">
    <property type="entry name" value="AbrB_fam"/>
</dbReference>
<keyword evidence="1" id="KW-0472">Membrane</keyword>
<accession>A0A178K242</accession>
<dbReference type="GO" id="GO:0016020">
    <property type="term" value="C:membrane"/>
    <property type="evidence" value="ECO:0007669"/>
    <property type="project" value="InterPro"/>
</dbReference>
<keyword evidence="3" id="KW-1185">Reference proteome</keyword>
<feature type="transmembrane region" description="Helical" evidence="1">
    <location>
        <begin position="93"/>
        <end position="114"/>
    </location>
</feature>
<protein>
    <recommendedName>
        <fullName evidence="4">Ammonia monooxygenase</fullName>
    </recommendedName>
</protein>
<dbReference type="RefSeq" id="WP_084406708.1">
    <property type="nucleotide sequence ID" value="NZ_LVHF01000033.1"/>
</dbReference>
<dbReference type="STRING" id="858640.A3K86_20595"/>
<dbReference type="Proteomes" id="UP000078503">
    <property type="component" value="Unassembled WGS sequence"/>
</dbReference>
<reference evidence="2 3" key="1">
    <citation type="submission" date="2016-03" db="EMBL/GenBank/DDBJ databases">
        <title>Photobacterium proteolyticum sp. nov. a protease producing bacterium isolated from ocean sediments of Laizhou Bay.</title>
        <authorList>
            <person name="Li Y."/>
        </authorList>
    </citation>
    <scope>NUCLEOTIDE SEQUENCE [LARGE SCALE GENOMIC DNA]</scope>
    <source>
        <strain evidence="2 3">R-40508</strain>
    </source>
</reference>
<evidence type="ECO:0008006" key="4">
    <source>
        <dbReference type="Google" id="ProtNLM"/>
    </source>
</evidence>